<feature type="region of interest" description="Disordered" evidence="1">
    <location>
        <begin position="29"/>
        <end position="59"/>
    </location>
</feature>
<protein>
    <submittedName>
        <fullName evidence="2">Uncharacterized protein</fullName>
    </submittedName>
</protein>
<comment type="caution">
    <text evidence="2">The sequence shown here is derived from an EMBL/GenBank/DDBJ whole genome shotgun (WGS) entry which is preliminary data.</text>
</comment>
<dbReference type="EMBL" id="BMQK01000001">
    <property type="protein sequence ID" value="GGQ37144.1"/>
    <property type="molecule type" value="Genomic_DNA"/>
</dbReference>
<dbReference type="Proteomes" id="UP000620156">
    <property type="component" value="Unassembled WGS sequence"/>
</dbReference>
<accession>A0A918B6I9</accession>
<proteinExistence type="predicted"/>
<gene>
    <name evidence="2" type="ORF">GCM10010145_00110</name>
</gene>
<sequence length="107" mass="12174">MRVRLAEACEFVLLFLLRALLPAQGRHRADAVPAPSPACSPPVHPQATRDAQPQEWDTPLVRPYLLTPDERRERKLQRRRRQALWPAAHGIDVGPRPRHIHGMEVSA</sequence>
<dbReference type="AlphaFoldDB" id="A0A918B6I9"/>
<evidence type="ECO:0000313" key="3">
    <source>
        <dbReference type="Proteomes" id="UP000620156"/>
    </source>
</evidence>
<reference evidence="2" key="1">
    <citation type="journal article" date="2014" name="Int. J. Syst. Evol. Microbiol.">
        <title>Complete genome sequence of Corynebacterium casei LMG S-19264T (=DSM 44701T), isolated from a smear-ripened cheese.</title>
        <authorList>
            <consortium name="US DOE Joint Genome Institute (JGI-PGF)"/>
            <person name="Walter F."/>
            <person name="Albersmeier A."/>
            <person name="Kalinowski J."/>
            <person name="Ruckert C."/>
        </authorList>
    </citation>
    <scope>NUCLEOTIDE SEQUENCE</scope>
    <source>
        <strain evidence="2">JCM 3131</strain>
    </source>
</reference>
<keyword evidence="3" id="KW-1185">Reference proteome</keyword>
<reference evidence="2" key="2">
    <citation type="submission" date="2020-09" db="EMBL/GenBank/DDBJ databases">
        <authorList>
            <person name="Sun Q."/>
            <person name="Ohkuma M."/>
        </authorList>
    </citation>
    <scope>NUCLEOTIDE SEQUENCE</scope>
    <source>
        <strain evidence="2">JCM 3131</strain>
    </source>
</reference>
<dbReference type="RefSeq" id="WP_189214517.1">
    <property type="nucleotide sequence ID" value="NZ_BMQK01000001.1"/>
</dbReference>
<feature type="compositionally biased region" description="Pro residues" evidence="1">
    <location>
        <begin position="34"/>
        <end position="44"/>
    </location>
</feature>
<evidence type="ECO:0000256" key="1">
    <source>
        <dbReference type="SAM" id="MobiDB-lite"/>
    </source>
</evidence>
<evidence type="ECO:0000313" key="2">
    <source>
        <dbReference type="EMBL" id="GGQ37144.1"/>
    </source>
</evidence>
<name>A0A918B6I9_9ACTN</name>
<organism evidence="2 3">
    <name type="scientific">Streptomyces ruber</name>
    <dbReference type="NCBI Taxonomy" id="83378"/>
    <lineage>
        <taxon>Bacteria</taxon>
        <taxon>Bacillati</taxon>
        <taxon>Actinomycetota</taxon>
        <taxon>Actinomycetes</taxon>
        <taxon>Kitasatosporales</taxon>
        <taxon>Streptomycetaceae</taxon>
        <taxon>Streptomyces</taxon>
    </lineage>
</organism>